<sequence>MQRDNCSNTSQFSETPPVYKASSAVLSLCFVLGVPGNVAVLVMLVRRLKEKNFTLSLMLSLAVSDLLTLLPVPVWIWAFIHGWIFGSVVCKITAYIQYWSFYCSALCVILMSFQRFMQVLHPQTWAKLGDRGQKGLLSGIWILSGLFALYAPVQRDVQSDQHGFQLCREQFGSDAEKVSTLFFEILLFLICFFSMVLCYYHLHRGVKESALFSCSRMTKLVTRIVVMFFILFIMAPFANSLIIIAVLLKNPNLTKIANVCGKISRALTFLDSCVNPFLYAFTLKYLRK</sequence>
<evidence type="ECO:0000313" key="10">
    <source>
        <dbReference type="EMBL" id="KAG9261955.1"/>
    </source>
</evidence>
<dbReference type="GO" id="GO:0019722">
    <property type="term" value="P:calcium-mediated signaling"/>
    <property type="evidence" value="ECO:0007669"/>
    <property type="project" value="TreeGrafter"/>
</dbReference>
<dbReference type="OrthoDB" id="5968937at2759"/>
<evidence type="ECO:0000313" key="11">
    <source>
        <dbReference type="Ensembl" id="ENSAMXP00005002410.1"/>
    </source>
</evidence>
<dbReference type="GO" id="GO:0019957">
    <property type="term" value="F:C-C chemokine binding"/>
    <property type="evidence" value="ECO:0007669"/>
    <property type="project" value="TreeGrafter"/>
</dbReference>
<evidence type="ECO:0000256" key="2">
    <source>
        <dbReference type="ARBA" id="ARBA00022692"/>
    </source>
</evidence>
<feature type="transmembrane region" description="Helical" evidence="8">
    <location>
        <begin position="24"/>
        <end position="45"/>
    </location>
</feature>
<dbReference type="Proteomes" id="UP000752171">
    <property type="component" value="Unassembled WGS sequence"/>
</dbReference>
<dbReference type="GeneID" id="107197656"/>
<dbReference type="Ensembl" id="ENSAMXT00005002688.1">
    <property type="protein sequence ID" value="ENSAMXP00005002410.1"/>
    <property type="gene ID" value="ENSAMXG00005001349.1"/>
</dbReference>
<evidence type="ECO:0000256" key="3">
    <source>
        <dbReference type="ARBA" id="ARBA00022989"/>
    </source>
</evidence>
<dbReference type="GO" id="GO:0060326">
    <property type="term" value="P:cell chemotaxis"/>
    <property type="evidence" value="ECO:0007669"/>
    <property type="project" value="TreeGrafter"/>
</dbReference>
<dbReference type="GO" id="GO:0006955">
    <property type="term" value="P:immune response"/>
    <property type="evidence" value="ECO:0007669"/>
    <property type="project" value="TreeGrafter"/>
</dbReference>
<gene>
    <name evidence="11" type="primary">LOC107197656</name>
    <name evidence="10" type="synonym">ACKR2</name>
    <name evidence="10" type="ORF">AMEX_G25572</name>
</gene>
<dbReference type="GO" id="GO:0007204">
    <property type="term" value="P:positive regulation of cytosolic calcium ion concentration"/>
    <property type="evidence" value="ECO:0007669"/>
    <property type="project" value="TreeGrafter"/>
</dbReference>
<dbReference type="PROSITE" id="PS50262">
    <property type="entry name" value="G_PROTEIN_RECEP_F1_2"/>
    <property type="match status" value="1"/>
</dbReference>
<dbReference type="Proteomes" id="UP000694621">
    <property type="component" value="Unplaced"/>
</dbReference>
<reference evidence="11" key="2">
    <citation type="submission" date="2025-05" db="UniProtKB">
        <authorList>
            <consortium name="Ensembl"/>
        </authorList>
    </citation>
    <scope>IDENTIFICATION</scope>
</reference>
<evidence type="ECO:0000256" key="4">
    <source>
        <dbReference type="ARBA" id="ARBA00023040"/>
    </source>
</evidence>
<dbReference type="InterPro" id="IPR017452">
    <property type="entry name" value="GPCR_Rhodpsn_7TM"/>
</dbReference>
<comment type="subcellular location">
    <subcellularLocation>
        <location evidence="1">Membrane</location>
    </subcellularLocation>
</comment>
<evidence type="ECO:0000313" key="13">
    <source>
        <dbReference type="Proteomes" id="UP000752171"/>
    </source>
</evidence>
<keyword evidence="2 8" id="KW-0812">Transmembrane</keyword>
<feature type="transmembrane region" description="Helical" evidence="8">
    <location>
        <begin position="220"/>
        <end position="246"/>
    </location>
</feature>
<evidence type="ECO:0000259" key="9">
    <source>
        <dbReference type="PROSITE" id="PS50262"/>
    </source>
</evidence>
<feature type="transmembrane region" description="Helical" evidence="8">
    <location>
        <begin position="92"/>
        <end position="113"/>
    </location>
</feature>
<proteinExistence type="predicted"/>
<keyword evidence="5 8" id="KW-0472">Membrane</keyword>
<protein>
    <submittedName>
        <fullName evidence="10 11">Atypical chemokine receptor 2</fullName>
    </submittedName>
</protein>
<accession>A0A8B9J537</accession>
<dbReference type="GO" id="GO:0016493">
    <property type="term" value="F:C-C chemokine receptor activity"/>
    <property type="evidence" value="ECO:0007669"/>
    <property type="project" value="TreeGrafter"/>
</dbReference>
<feature type="domain" description="G-protein coupled receptors family 1 profile" evidence="9">
    <location>
        <begin position="36"/>
        <end position="279"/>
    </location>
</feature>
<dbReference type="PRINTS" id="PR00237">
    <property type="entry name" value="GPCRRHODOPSN"/>
</dbReference>
<feature type="transmembrane region" description="Helical" evidence="8">
    <location>
        <begin position="134"/>
        <end position="153"/>
    </location>
</feature>
<dbReference type="SUPFAM" id="SSF81321">
    <property type="entry name" value="Family A G protein-coupled receptor-like"/>
    <property type="match status" value="1"/>
</dbReference>
<keyword evidence="7" id="KW-0807">Transducer</keyword>
<dbReference type="KEGG" id="amex:107197656"/>
<name>A0A8B9J537_ASTMX</name>
<keyword evidence="4" id="KW-0297">G-protein coupled receptor</keyword>
<dbReference type="PANTHER" id="PTHR10489:SF946">
    <property type="entry name" value="LEUKOTRIENE B4 RECEPTOR 1-LIKE"/>
    <property type="match status" value="1"/>
</dbReference>
<evidence type="ECO:0000313" key="12">
    <source>
        <dbReference type="Proteomes" id="UP000694621"/>
    </source>
</evidence>
<dbReference type="InterPro" id="IPR050119">
    <property type="entry name" value="CCR1-9-like"/>
</dbReference>
<evidence type="ECO:0000256" key="6">
    <source>
        <dbReference type="ARBA" id="ARBA00023170"/>
    </source>
</evidence>
<evidence type="ECO:0000256" key="7">
    <source>
        <dbReference type="ARBA" id="ARBA00023224"/>
    </source>
</evidence>
<feature type="transmembrane region" description="Helical" evidence="8">
    <location>
        <begin position="57"/>
        <end position="80"/>
    </location>
</feature>
<evidence type="ECO:0000256" key="8">
    <source>
        <dbReference type="SAM" id="Phobius"/>
    </source>
</evidence>
<dbReference type="AlphaFoldDB" id="A0A8B9J537"/>
<reference evidence="10 13" key="1">
    <citation type="submission" date="2021-07" db="EMBL/GenBank/DDBJ databases">
        <authorList>
            <person name="Imarazene B."/>
            <person name="Zahm M."/>
            <person name="Klopp C."/>
            <person name="Cabau C."/>
            <person name="Beille S."/>
            <person name="Jouanno E."/>
            <person name="Castinel A."/>
            <person name="Lluch J."/>
            <person name="Gil L."/>
            <person name="Kuchtly C."/>
            <person name="Lopez Roques C."/>
            <person name="Donnadieu C."/>
            <person name="Parrinello H."/>
            <person name="Journot L."/>
            <person name="Du K."/>
            <person name="Schartl M."/>
            <person name="Retaux S."/>
            <person name="Guiguen Y."/>
        </authorList>
    </citation>
    <scope>NUCLEOTIDE SEQUENCE [LARGE SCALE GENOMIC DNA]</scope>
    <source>
        <strain evidence="10">Pach_M1</strain>
        <tissue evidence="10">Testis</tissue>
    </source>
</reference>
<dbReference type="InterPro" id="IPR000276">
    <property type="entry name" value="GPCR_Rhodpsn"/>
</dbReference>
<dbReference type="PANTHER" id="PTHR10489">
    <property type="entry name" value="CELL ADHESION MOLECULE"/>
    <property type="match status" value="1"/>
</dbReference>
<evidence type="ECO:0000256" key="5">
    <source>
        <dbReference type="ARBA" id="ARBA00023136"/>
    </source>
</evidence>
<keyword evidence="6 10" id="KW-0675">Receptor</keyword>
<feature type="transmembrane region" description="Helical" evidence="8">
    <location>
        <begin position="181"/>
        <end position="200"/>
    </location>
</feature>
<dbReference type="Gene3D" id="1.20.1070.10">
    <property type="entry name" value="Rhodopsin 7-helix transmembrane proteins"/>
    <property type="match status" value="1"/>
</dbReference>
<keyword evidence="3 8" id="KW-1133">Transmembrane helix</keyword>
<dbReference type="GO" id="GO:0009897">
    <property type="term" value="C:external side of plasma membrane"/>
    <property type="evidence" value="ECO:0007669"/>
    <property type="project" value="TreeGrafter"/>
</dbReference>
<dbReference type="EMBL" id="JAICCE010000022">
    <property type="protein sequence ID" value="KAG9261955.1"/>
    <property type="molecule type" value="Genomic_DNA"/>
</dbReference>
<organism evidence="11 12">
    <name type="scientific">Astyanax mexicanus</name>
    <name type="common">Blind cave fish</name>
    <name type="synonym">Astyanax fasciatus mexicanus</name>
    <dbReference type="NCBI Taxonomy" id="7994"/>
    <lineage>
        <taxon>Eukaryota</taxon>
        <taxon>Metazoa</taxon>
        <taxon>Chordata</taxon>
        <taxon>Craniata</taxon>
        <taxon>Vertebrata</taxon>
        <taxon>Euteleostomi</taxon>
        <taxon>Actinopterygii</taxon>
        <taxon>Neopterygii</taxon>
        <taxon>Teleostei</taxon>
        <taxon>Ostariophysi</taxon>
        <taxon>Characiformes</taxon>
        <taxon>Characoidei</taxon>
        <taxon>Acestrorhamphidae</taxon>
        <taxon>Acestrorhamphinae</taxon>
        <taxon>Astyanax</taxon>
    </lineage>
</organism>
<evidence type="ECO:0000256" key="1">
    <source>
        <dbReference type="ARBA" id="ARBA00004370"/>
    </source>
</evidence>
<dbReference type="Pfam" id="PF00001">
    <property type="entry name" value="7tm_1"/>
    <property type="match status" value="1"/>
</dbReference>